<feature type="transmembrane region" description="Helical" evidence="1">
    <location>
        <begin position="173"/>
        <end position="192"/>
    </location>
</feature>
<keyword evidence="1" id="KW-0472">Membrane</keyword>
<dbReference type="EMBL" id="JBIMZQ010000061">
    <property type="protein sequence ID" value="KAL3657774.1"/>
    <property type="molecule type" value="Genomic_DNA"/>
</dbReference>
<feature type="transmembrane region" description="Helical" evidence="1">
    <location>
        <begin position="291"/>
        <end position="310"/>
    </location>
</feature>
<feature type="transmembrane region" description="Helical" evidence="1">
    <location>
        <begin position="204"/>
        <end position="228"/>
    </location>
</feature>
<comment type="caution">
    <text evidence="2">The sequence shown here is derived from an EMBL/GenBank/DDBJ whole genome shotgun (WGS) entry which is preliminary data.</text>
</comment>
<protein>
    <submittedName>
        <fullName evidence="2">Uncharacterized protein</fullName>
    </submittedName>
</protein>
<evidence type="ECO:0000313" key="3">
    <source>
        <dbReference type="Proteomes" id="UP001632037"/>
    </source>
</evidence>
<evidence type="ECO:0000313" key="2">
    <source>
        <dbReference type="EMBL" id="KAL3657774.1"/>
    </source>
</evidence>
<dbReference type="Proteomes" id="UP001632037">
    <property type="component" value="Unassembled WGS sequence"/>
</dbReference>
<reference evidence="2 3" key="1">
    <citation type="submission" date="2024-09" db="EMBL/GenBank/DDBJ databases">
        <title>Genome sequencing and assembly of Phytophthora oleae, isolate VK10A, causative agent of rot of olive drupes.</title>
        <authorList>
            <person name="Conti Taguali S."/>
            <person name="Riolo M."/>
            <person name="La Spada F."/>
            <person name="Cacciola S.O."/>
            <person name="Dionisio G."/>
        </authorList>
    </citation>
    <scope>NUCLEOTIDE SEQUENCE [LARGE SCALE GENOMIC DNA]</scope>
    <source>
        <strain evidence="2 3">VK10A</strain>
    </source>
</reference>
<dbReference type="AlphaFoldDB" id="A0ABD3EXC0"/>
<keyword evidence="1" id="KW-1133">Transmembrane helix</keyword>
<sequence>MSLRSIKVRPASSTESQVYPNTENFLKRVFNYLTKAWYHSQIGHRSEYSVERLLAFRDYYHRTSITRAIAVCILTPIPALLVTLLIDCIPLRPPSDGWKANYALWIRLGLDALVVAFGHASRVREVVVVGTVSLNNAILIPIGTSLCCVAMSIGVAAAWKFPIPFGYILLDGPYLLIFWIITVLVIGPRLLAKAPLLRRQLKSHLMIVLAEGLMATAYPFFIGIFYRLSEAEQIVAVFGMPVIKLITKQLIANAAVELQECLGVVVVFSVDVFNVFYTTICMQLSKSTVSTLLLIASDSFYMIVALRAIFNKVNVVKKQQNYADTEIRQPLDYFRDLPGMIREVFGDSEISKARSCRIRVFAPFPLTLTDESIAFMNDIARSRRYVHIYSSSVIQLSDQSRRESISRGRATGRLSEIGGVGALTKFTEAKMLVPLNQRQQRPMRKQSLHVLLKARFASRKGSAPRRLLTLMHSDAKIASHTLRAVLSHSTTEGAVWDALQVHFHSEYLLMTEYIECTLPIL</sequence>
<keyword evidence="1" id="KW-0812">Transmembrane</keyword>
<feature type="transmembrane region" description="Helical" evidence="1">
    <location>
        <begin position="234"/>
        <end position="251"/>
    </location>
</feature>
<proteinExistence type="predicted"/>
<feature type="transmembrane region" description="Helical" evidence="1">
    <location>
        <begin position="65"/>
        <end position="86"/>
    </location>
</feature>
<evidence type="ECO:0000256" key="1">
    <source>
        <dbReference type="SAM" id="Phobius"/>
    </source>
</evidence>
<feature type="transmembrane region" description="Helical" evidence="1">
    <location>
        <begin position="138"/>
        <end position="161"/>
    </location>
</feature>
<keyword evidence="3" id="KW-1185">Reference proteome</keyword>
<feature type="transmembrane region" description="Helical" evidence="1">
    <location>
        <begin position="98"/>
        <end position="117"/>
    </location>
</feature>
<accession>A0ABD3EXC0</accession>
<organism evidence="2 3">
    <name type="scientific">Phytophthora oleae</name>
    <dbReference type="NCBI Taxonomy" id="2107226"/>
    <lineage>
        <taxon>Eukaryota</taxon>
        <taxon>Sar</taxon>
        <taxon>Stramenopiles</taxon>
        <taxon>Oomycota</taxon>
        <taxon>Peronosporomycetes</taxon>
        <taxon>Peronosporales</taxon>
        <taxon>Peronosporaceae</taxon>
        <taxon>Phytophthora</taxon>
    </lineage>
</organism>
<feature type="transmembrane region" description="Helical" evidence="1">
    <location>
        <begin position="263"/>
        <end position="285"/>
    </location>
</feature>
<gene>
    <name evidence="2" type="ORF">V7S43_017346</name>
</gene>
<name>A0ABD3EXC0_9STRA</name>